<evidence type="ECO:0000256" key="3">
    <source>
        <dbReference type="ARBA" id="ARBA00022737"/>
    </source>
</evidence>
<evidence type="ECO:0000259" key="7">
    <source>
        <dbReference type="Pfam" id="PF18052"/>
    </source>
</evidence>
<dbReference type="Gene3D" id="1.10.10.10">
    <property type="entry name" value="Winged helix-like DNA-binding domain superfamily/Winged helix DNA-binding domain"/>
    <property type="match status" value="1"/>
</dbReference>
<dbReference type="EMBL" id="JAMFTS010000002">
    <property type="protein sequence ID" value="KAJ4791051.1"/>
    <property type="molecule type" value="Genomic_DNA"/>
</dbReference>
<keyword evidence="11" id="KW-1185">Reference proteome</keyword>
<dbReference type="Pfam" id="PF18052">
    <property type="entry name" value="Rx_N"/>
    <property type="match status" value="1"/>
</dbReference>
<dbReference type="InterPro" id="IPR055414">
    <property type="entry name" value="LRR_R13L4/SHOC2-like"/>
</dbReference>
<keyword evidence="3" id="KW-0677">Repeat</keyword>
<proteinExistence type="inferred from homology"/>
<keyword evidence="2" id="KW-0433">Leucine-rich repeat</keyword>
<protein>
    <submittedName>
        <fullName evidence="10">Nbs-lrr resistance protein</fullName>
    </submittedName>
</protein>
<dbReference type="SUPFAM" id="SSF52058">
    <property type="entry name" value="L domain-like"/>
    <property type="match status" value="1"/>
</dbReference>
<keyword evidence="4" id="KW-0547">Nucleotide-binding</keyword>
<evidence type="ECO:0000256" key="5">
    <source>
        <dbReference type="ARBA" id="ARBA00022821"/>
    </source>
</evidence>
<dbReference type="CDD" id="cd14798">
    <property type="entry name" value="RX-CC_like"/>
    <property type="match status" value="1"/>
</dbReference>
<dbReference type="Proteomes" id="UP001140206">
    <property type="component" value="Chromosome 2"/>
</dbReference>
<comment type="similarity">
    <text evidence="1">Belongs to the disease resistance NB-LRR family.</text>
</comment>
<reference evidence="10" key="1">
    <citation type="submission" date="2022-08" db="EMBL/GenBank/DDBJ databases">
        <authorList>
            <person name="Marques A."/>
        </authorList>
    </citation>
    <scope>NUCLEOTIDE SEQUENCE</scope>
    <source>
        <strain evidence="10">RhyPub2mFocal</strain>
        <tissue evidence="10">Leaves</tissue>
    </source>
</reference>
<feature type="domain" description="NB-ARC" evidence="6">
    <location>
        <begin position="201"/>
        <end position="364"/>
    </location>
</feature>
<organism evidence="10 11">
    <name type="scientific">Rhynchospora pubera</name>
    <dbReference type="NCBI Taxonomy" id="906938"/>
    <lineage>
        <taxon>Eukaryota</taxon>
        <taxon>Viridiplantae</taxon>
        <taxon>Streptophyta</taxon>
        <taxon>Embryophyta</taxon>
        <taxon>Tracheophyta</taxon>
        <taxon>Spermatophyta</taxon>
        <taxon>Magnoliopsida</taxon>
        <taxon>Liliopsida</taxon>
        <taxon>Poales</taxon>
        <taxon>Cyperaceae</taxon>
        <taxon>Cyperoideae</taxon>
        <taxon>Rhynchosporeae</taxon>
        <taxon>Rhynchospora</taxon>
    </lineage>
</organism>
<dbReference type="InterPro" id="IPR042197">
    <property type="entry name" value="Apaf_helical"/>
</dbReference>
<dbReference type="Gene3D" id="3.80.10.10">
    <property type="entry name" value="Ribonuclease Inhibitor"/>
    <property type="match status" value="2"/>
</dbReference>
<dbReference type="Pfam" id="PF00931">
    <property type="entry name" value="NB-ARC"/>
    <property type="match status" value="1"/>
</dbReference>
<dbReference type="PRINTS" id="PR00364">
    <property type="entry name" value="DISEASERSIST"/>
</dbReference>
<evidence type="ECO:0000259" key="6">
    <source>
        <dbReference type="Pfam" id="PF00931"/>
    </source>
</evidence>
<keyword evidence="5" id="KW-0611">Plant defense</keyword>
<evidence type="ECO:0000256" key="2">
    <source>
        <dbReference type="ARBA" id="ARBA00022614"/>
    </source>
</evidence>
<feature type="domain" description="Disease resistance R13L4/SHOC-2-like LRR" evidence="9">
    <location>
        <begin position="562"/>
        <end position="850"/>
    </location>
</feature>
<dbReference type="InterPro" id="IPR041118">
    <property type="entry name" value="Rx_N"/>
</dbReference>
<evidence type="ECO:0000313" key="11">
    <source>
        <dbReference type="Proteomes" id="UP001140206"/>
    </source>
</evidence>
<sequence>MAELGVKFALRKLEDIIAKEPKMLGRVKGQVEMVKTELTQIQCYLRDAESKRVDKNATVKNWLNEVRNEAYRIEDVIDAFYLRLDDIRQKNSSFWEKLKWPCRNAKEVHALHKIAANLGGIHQKNHSLRQNFKWLCCNPSEVHALHILAEELLDIRKALDGIFKNGNNYGIQPLEEEVLVPSQRDHFDANEVLGYLYVDKNNILKLLYDELTPQRAVITIVGMGGLGKSTLARMVYESAKVDFEYHIMLEVSQKFNPIDLLRKMLYKPEYYEPEIQQVGDLFRELHDLLRGRRYLIILLNVWTTEVWEFLEYALPDDNNGSRVLMTSRFLEVAESADRTIQPYEMRFLNEEDSLELLLKKVLPYQEQECPSELLELARILCSSCRGSQMALLIVGGILSTKEQTYHAWKSVADRIKGNALMDILAMSYEEHMPYYLKACFLYLASFPDVYDISAKRLIKMWMAEGFIPHQEIKTMEETAEDCLEQLFQRNMVQVSRRSPNGSIKYCRVHDIIQDLAIHMATGRENFVTTFQGDLENHPGKEPYRASLQSCHPGAMGFLGSKTRSLLWFGPEYNLPEYSKFRLLRVLEIVGVQMRRVTEIRGLDGLTNLKYLGFRNCAQLNIPTCSFDHLKNLETLDMRGTLIIDPPTSLWTISTLRHVLYDSFISGPPSSANLRNLQTVQWICVDDWHADQIPHLYNLRKLGLSSACSDWDAVSHLLEDLHSLISLGIKSWDIPKEIVYPTILRNYENLQSLHLEGYWSGGVTLEASLFPANLLKLTLVDSKLEQDPMLQLGKLNNLKKLQLEGKVYKGMQMKCSEGFPVLQILVLKDLKDVKIVTVAEGVMPELKYLTRSSGIKLELPPELNHLLKFNHSTGF</sequence>
<dbReference type="Gene3D" id="1.10.8.430">
    <property type="entry name" value="Helical domain of apoptotic protease-activating factors"/>
    <property type="match status" value="1"/>
</dbReference>
<dbReference type="InterPro" id="IPR036388">
    <property type="entry name" value="WH-like_DNA-bd_sf"/>
</dbReference>
<feature type="domain" description="Disease resistance N-terminal" evidence="7">
    <location>
        <begin position="6"/>
        <end position="92"/>
    </location>
</feature>
<evidence type="ECO:0000259" key="8">
    <source>
        <dbReference type="Pfam" id="PF23559"/>
    </source>
</evidence>
<dbReference type="AlphaFoldDB" id="A0AAV8FJT6"/>
<feature type="domain" description="Disease resistance protein winged helix" evidence="8">
    <location>
        <begin position="446"/>
        <end position="516"/>
    </location>
</feature>
<accession>A0AAV8FJT6</accession>
<dbReference type="Gene3D" id="1.20.5.4130">
    <property type="match status" value="1"/>
</dbReference>
<evidence type="ECO:0000256" key="4">
    <source>
        <dbReference type="ARBA" id="ARBA00022741"/>
    </source>
</evidence>
<dbReference type="InterPro" id="IPR002182">
    <property type="entry name" value="NB-ARC"/>
</dbReference>
<name>A0AAV8FJT6_9POAL</name>
<dbReference type="GO" id="GO:0002758">
    <property type="term" value="P:innate immune response-activating signaling pathway"/>
    <property type="evidence" value="ECO:0007669"/>
    <property type="project" value="UniProtKB-ARBA"/>
</dbReference>
<dbReference type="SUPFAM" id="SSF52540">
    <property type="entry name" value="P-loop containing nucleoside triphosphate hydrolases"/>
    <property type="match status" value="1"/>
</dbReference>
<comment type="caution">
    <text evidence="10">The sequence shown here is derived from an EMBL/GenBank/DDBJ whole genome shotgun (WGS) entry which is preliminary data.</text>
</comment>
<dbReference type="GO" id="GO:0042742">
    <property type="term" value="P:defense response to bacterium"/>
    <property type="evidence" value="ECO:0007669"/>
    <property type="project" value="UniProtKB-ARBA"/>
</dbReference>
<evidence type="ECO:0000256" key="1">
    <source>
        <dbReference type="ARBA" id="ARBA00008894"/>
    </source>
</evidence>
<dbReference type="InterPro" id="IPR032675">
    <property type="entry name" value="LRR_dom_sf"/>
</dbReference>
<dbReference type="Pfam" id="PF23559">
    <property type="entry name" value="WHD_DRP"/>
    <property type="match status" value="1"/>
</dbReference>
<dbReference type="InterPro" id="IPR044974">
    <property type="entry name" value="Disease_R_plants"/>
</dbReference>
<dbReference type="GO" id="GO:0009626">
    <property type="term" value="P:plant-type hypersensitive response"/>
    <property type="evidence" value="ECO:0007669"/>
    <property type="project" value="UniProtKB-ARBA"/>
</dbReference>
<dbReference type="FunFam" id="1.10.10.10:FF:000322">
    <property type="entry name" value="Probable disease resistance protein At1g63360"/>
    <property type="match status" value="1"/>
</dbReference>
<dbReference type="InterPro" id="IPR027417">
    <property type="entry name" value="P-loop_NTPase"/>
</dbReference>
<dbReference type="InterPro" id="IPR038005">
    <property type="entry name" value="RX-like_CC"/>
</dbReference>
<evidence type="ECO:0000313" key="10">
    <source>
        <dbReference type="EMBL" id="KAJ4791051.1"/>
    </source>
</evidence>
<dbReference type="GO" id="GO:0043531">
    <property type="term" value="F:ADP binding"/>
    <property type="evidence" value="ECO:0007669"/>
    <property type="project" value="InterPro"/>
</dbReference>
<dbReference type="Pfam" id="PF23598">
    <property type="entry name" value="LRR_14"/>
    <property type="match status" value="1"/>
</dbReference>
<dbReference type="PANTHER" id="PTHR23155">
    <property type="entry name" value="DISEASE RESISTANCE PROTEIN RP"/>
    <property type="match status" value="1"/>
</dbReference>
<dbReference type="Gene3D" id="3.40.50.300">
    <property type="entry name" value="P-loop containing nucleotide triphosphate hydrolases"/>
    <property type="match status" value="1"/>
</dbReference>
<dbReference type="PANTHER" id="PTHR23155:SF1185">
    <property type="entry name" value="DISEASE RESISTANCE RPP8-LIKE PROTEIN 3-RELATED"/>
    <property type="match status" value="1"/>
</dbReference>
<evidence type="ECO:0000259" key="9">
    <source>
        <dbReference type="Pfam" id="PF23598"/>
    </source>
</evidence>
<dbReference type="InterPro" id="IPR058922">
    <property type="entry name" value="WHD_DRP"/>
</dbReference>
<gene>
    <name evidence="10" type="ORF">LUZ62_042297</name>
</gene>